<evidence type="ECO:0000256" key="12">
    <source>
        <dbReference type="ARBA" id="ARBA00023186"/>
    </source>
</evidence>
<feature type="disulfide bond" description="Redox-active" evidence="14">
    <location>
        <begin position="41"/>
        <end position="44"/>
    </location>
</feature>
<protein>
    <recommendedName>
        <fullName evidence="14">Disulfide bond formation protein B</fullName>
    </recommendedName>
    <alternativeName>
        <fullName evidence="14">Disulfide oxidoreductase</fullName>
    </alternativeName>
</protein>
<dbReference type="NCBIfam" id="NF002485">
    <property type="entry name" value="PRK01749.1"/>
    <property type="match status" value="1"/>
</dbReference>
<sequence length="178" mass="20122">MFNYLKQVSLSRGGWFLLLISCLAFEAAGLYFQHVMKLEPCVMCIYERVAILGIALAALIGLIAPHFLLIRLSALIIGLFSAVQGLLLAVRHTDYQLNPNPWDQCPLMVDFPATLPLNKWFPQVFEAYGSCSELQWSFLGFAMPQWLIVVFAAYVLVLGGVLLSQLKPTRRRQRTLFK</sequence>
<feature type="transmembrane region" description="Helical" evidence="15">
    <location>
        <begin position="146"/>
        <end position="164"/>
    </location>
</feature>
<feature type="topological domain" description="Periplasmic" evidence="14">
    <location>
        <begin position="32"/>
        <end position="49"/>
    </location>
</feature>
<comment type="similarity">
    <text evidence="2 14">Belongs to the DsbB family.</text>
</comment>
<dbReference type="OrthoDB" id="3711263at2"/>
<evidence type="ECO:0000256" key="8">
    <source>
        <dbReference type="ARBA" id="ARBA00022989"/>
    </source>
</evidence>
<comment type="caution">
    <text evidence="16">The sequence shown here is derived from an EMBL/GenBank/DDBJ whole genome shotgun (WGS) entry which is preliminary data.</text>
</comment>
<evidence type="ECO:0000256" key="7">
    <source>
        <dbReference type="ARBA" id="ARBA00022982"/>
    </source>
</evidence>
<evidence type="ECO:0000256" key="13">
    <source>
        <dbReference type="ARBA" id="ARBA00023284"/>
    </source>
</evidence>
<dbReference type="Proteomes" id="UP000030380">
    <property type="component" value="Unassembled WGS sequence"/>
</dbReference>
<dbReference type="Gene3D" id="1.20.1550.10">
    <property type="entry name" value="DsbB-like"/>
    <property type="match status" value="1"/>
</dbReference>
<evidence type="ECO:0000256" key="9">
    <source>
        <dbReference type="ARBA" id="ARBA00023002"/>
    </source>
</evidence>
<comment type="caution">
    <text evidence="14">Lacks conserved residue(s) required for the propagation of feature annotation.</text>
</comment>
<keyword evidence="7 14" id="KW-0249">Electron transport</keyword>
<dbReference type="GO" id="GO:0015035">
    <property type="term" value="F:protein-disulfide reductase activity"/>
    <property type="evidence" value="ECO:0007669"/>
    <property type="project" value="UniProtKB-UniRule"/>
</dbReference>
<evidence type="ECO:0000256" key="6">
    <source>
        <dbReference type="ARBA" id="ARBA00022692"/>
    </source>
</evidence>
<keyword evidence="4 14" id="KW-1003">Cell membrane</keyword>
<feature type="topological domain" description="Periplasmic" evidence="14">
    <location>
        <begin position="91"/>
        <end position="145"/>
    </location>
</feature>
<evidence type="ECO:0000256" key="14">
    <source>
        <dbReference type="HAMAP-Rule" id="MF_00286"/>
    </source>
</evidence>
<evidence type="ECO:0000313" key="17">
    <source>
        <dbReference type="Proteomes" id="UP000030380"/>
    </source>
</evidence>
<evidence type="ECO:0000256" key="15">
    <source>
        <dbReference type="SAM" id="Phobius"/>
    </source>
</evidence>
<keyword evidence="13 14" id="KW-0676">Redox-active center</keyword>
<keyword evidence="8 14" id="KW-1133">Transmembrane helix</keyword>
<evidence type="ECO:0000313" key="16">
    <source>
        <dbReference type="EMBL" id="KGQ69713.1"/>
    </source>
</evidence>
<dbReference type="InterPro" id="IPR003752">
    <property type="entry name" value="DiS_bond_form_DsbB/BdbC"/>
</dbReference>
<keyword evidence="3 14" id="KW-0813">Transport</keyword>
<evidence type="ECO:0000256" key="10">
    <source>
        <dbReference type="ARBA" id="ARBA00023136"/>
    </source>
</evidence>
<feature type="transmembrane region" description="Helical" evidence="15">
    <location>
        <begin position="45"/>
        <end position="65"/>
    </location>
</feature>
<feature type="topological domain" description="Cytoplasmic" evidence="14">
    <location>
        <begin position="1"/>
        <end position="14"/>
    </location>
</feature>
<reference evidence="16 17" key="1">
    <citation type="submission" date="2014-11" db="EMBL/GenBank/DDBJ databases">
        <title>Draft genome sequence of Chelonobacter oris 1662T, associated with respiratory disease in Hermann's Tortoises.</title>
        <authorList>
            <person name="Kudirkiene E."/>
            <person name="Hansen M.J."/>
            <person name="Bojesen A.M."/>
        </authorList>
    </citation>
    <scope>NUCLEOTIDE SEQUENCE [LARGE SCALE GENOMIC DNA]</scope>
    <source>
        <strain evidence="16 17">1662</strain>
    </source>
</reference>
<evidence type="ECO:0000256" key="1">
    <source>
        <dbReference type="ARBA" id="ARBA00004429"/>
    </source>
</evidence>
<keyword evidence="12 14" id="KW-0143">Chaperone</keyword>
<keyword evidence="17" id="KW-1185">Reference proteome</keyword>
<feature type="disulfide bond" description="Redox-active" evidence="14">
    <location>
        <begin position="105"/>
        <end position="131"/>
    </location>
</feature>
<evidence type="ECO:0000256" key="5">
    <source>
        <dbReference type="ARBA" id="ARBA00022519"/>
    </source>
</evidence>
<feature type="transmembrane region" description="Helical" evidence="15">
    <location>
        <begin position="72"/>
        <end position="90"/>
    </location>
</feature>
<dbReference type="InterPro" id="IPR050183">
    <property type="entry name" value="DsbB"/>
</dbReference>
<dbReference type="EMBL" id="JSUM01000015">
    <property type="protein sequence ID" value="KGQ69713.1"/>
    <property type="molecule type" value="Genomic_DNA"/>
</dbReference>
<dbReference type="Pfam" id="PF02600">
    <property type="entry name" value="DsbB"/>
    <property type="match status" value="1"/>
</dbReference>
<dbReference type="GO" id="GO:0006457">
    <property type="term" value="P:protein folding"/>
    <property type="evidence" value="ECO:0007669"/>
    <property type="project" value="InterPro"/>
</dbReference>
<name>A0A0A3AK20_9PAST</name>
<evidence type="ECO:0000256" key="4">
    <source>
        <dbReference type="ARBA" id="ARBA00022475"/>
    </source>
</evidence>
<dbReference type="HAMAP" id="MF_00286">
    <property type="entry name" value="DsbB"/>
    <property type="match status" value="1"/>
</dbReference>
<proteinExistence type="inferred from homology"/>
<dbReference type="GO" id="GO:0005886">
    <property type="term" value="C:plasma membrane"/>
    <property type="evidence" value="ECO:0007669"/>
    <property type="project" value="UniProtKB-SubCell"/>
</dbReference>
<dbReference type="PANTHER" id="PTHR36570">
    <property type="entry name" value="DISULFIDE BOND FORMATION PROTEIN B"/>
    <property type="match status" value="1"/>
</dbReference>
<feature type="transmembrane region" description="Helical" evidence="15">
    <location>
        <begin position="12"/>
        <end position="33"/>
    </location>
</feature>
<keyword evidence="10 14" id="KW-0472">Membrane</keyword>
<evidence type="ECO:0000256" key="3">
    <source>
        <dbReference type="ARBA" id="ARBA00022448"/>
    </source>
</evidence>
<evidence type="ECO:0000256" key="11">
    <source>
        <dbReference type="ARBA" id="ARBA00023157"/>
    </source>
</evidence>
<dbReference type="InterPro" id="IPR022920">
    <property type="entry name" value="Disulphide_bond_form_DsbB"/>
</dbReference>
<evidence type="ECO:0000256" key="2">
    <source>
        <dbReference type="ARBA" id="ARBA00008823"/>
    </source>
</evidence>
<accession>A0A0A3AK20</accession>
<gene>
    <name evidence="14" type="primary">dsbB</name>
    <name evidence="16" type="ORF">OA57_10685</name>
</gene>
<keyword evidence="6 14" id="KW-0812">Transmembrane</keyword>
<keyword evidence="11 14" id="KW-1015">Disulfide bond</keyword>
<dbReference type="GO" id="GO:0009055">
    <property type="term" value="F:electron transfer activity"/>
    <property type="evidence" value="ECO:0007669"/>
    <property type="project" value="UniProtKB-UniRule"/>
</dbReference>
<dbReference type="InterPro" id="IPR023380">
    <property type="entry name" value="DsbB-like_sf"/>
</dbReference>
<comment type="subcellular location">
    <subcellularLocation>
        <location evidence="1">Cell inner membrane</location>
        <topology evidence="1">Multi-pass membrane protein</topology>
    </subcellularLocation>
    <subcellularLocation>
        <location evidence="14">Cell membrane</location>
        <topology evidence="14">Multi-pass membrane protein</topology>
    </subcellularLocation>
</comment>
<keyword evidence="5" id="KW-0997">Cell inner membrane</keyword>
<dbReference type="PANTHER" id="PTHR36570:SF2">
    <property type="entry name" value="DISULFIDE BOND FORMATION PROTEIN B"/>
    <property type="match status" value="1"/>
</dbReference>
<organism evidence="16 17">
    <name type="scientific">Chelonobacter oris</name>
    <dbReference type="NCBI Taxonomy" id="505317"/>
    <lineage>
        <taxon>Bacteria</taxon>
        <taxon>Pseudomonadati</taxon>
        <taxon>Pseudomonadota</taxon>
        <taxon>Gammaproteobacteria</taxon>
        <taxon>Pasteurellales</taxon>
        <taxon>Pasteurellaceae</taxon>
        <taxon>Chelonobacter</taxon>
    </lineage>
</organism>
<comment type="function">
    <text evidence="14">Required for disulfide bond formation in some periplasmic proteins. Acts by oxidizing the DsbA protein.</text>
</comment>
<dbReference type="SUPFAM" id="SSF158442">
    <property type="entry name" value="DsbB-like"/>
    <property type="match status" value="1"/>
</dbReference>
<dbReference type="RefSeq" id="WP_034617546.1">
    <property type="nucleotide sequence ID" value="NZ_JSUM01000015.1"/>
</dbReference>
<dbReference type="STRING" id="505317.OA57_10685"/>
<keyword evidence="9 14" id="KW-0560">Oxidoreductase</keyword>
<dbReference type="AlphaFoldDB" id="A0A0A3AK20"/>
<feature type="topological domain" description="Cytoplasmic" evidence="14">
    <location>
        <begin position="165"/>
        <end position="178"/>
    </location>
</feature>